<evidence type="ECO:0000313" key="3">
    <source>
        <dbReference type="EMBL" id="AZA16477.1"/>
    </source>
</evidence>
<evidence type="ECO:0000259" key="2">
    <source>
        <dbReference type="Pfam" id="PF00144"/>
    </source>
</evidence>
<sequence>MTTAEIEEKITGIFEEAIRQKTVNGVSYALVDQGGVSRHYLGQAEPGQFYDLASLTKVVGTASGIFKEMAAGKISLKDRVGDFFPAACSAVTVKDLLLHTSGLPADLDDVWQYQSPGEFWEAVLATKPLFLPGQESIYSDLNFIILGKILEQVSGQDLSSFLREEIFAPLGMPETGFLLKGKRDNFVKTEITKERGQVWGNVHDETAWQMGGLAGHAGLFSTLDDLARFSSFYLTTASPLVAGLFDYDCFERTLAWIRWQKGCRFLWHSGFTGPGLGLDLENGRALVILASSVYPKRGNEAWMLARRQAAKTFFGGGYREEKQE</sequence>
<dbReference type="SUPFAM" id="SSF56601">
    <property type="entry name" value="beta-lactamase/transpeptidase-like"/>
    <property type="match status" value="1"/>
</dbReference>
<dbReference type="EMBL" id="CP031023">
    <property type="protein sequence ID" value="AZA16477.1"/>
    <property type="molecule type" value="Genomic_DNA"/>
</dbReference>
<dbReference type="Gene3D" id="3.40.710.10">
    <property type="entry name" value="DD-peptidase/beta-lactamase superfamily"/>
    <property type="match status" value="1"/>
</dbReference>
<dbReference type="PANTHER" id="PTHR43283">
    <property type="entry name" value="BETA-LACTAMASE-RELATED"/>
    <property type="match status" value="1"/>
</dbReference>
<gene>
    <name evidence="3" type="ORF">DQL93_08245</name>
</gene>
<dbReference type="AlphaFoldDB" id="A0A381KW75"/>
<dbReference type="RefSeq" id="WP_120490270.1">
    <property type="nucleotide sequence ID" value="NZ_CP046131.1"/>
</dbReference>
<evidence type="ECO:0000256" key="1">
    <source>
        <dbReference type="ARBA" id="ARBA00022801"/>
    </source>
</evidence>
<reference evidence="3" key="1">
    <citation type="submission" date="2018-07" db="EMBL/GenBank/DDBJ databases">
        <authorList>
            <person name="Somerville V."/>
        </authorList>
    </citation>
    <scope>NUCLEOTIDE SEQUENCE</scope>
    <source>
        <strain evidence="3">NWC_2_2</strain>
    </source>
</reference>
<dbReference type="InterPro" id="IPR001466">
    <property type="entry name" value="Beta-lactam-related"/>
</dbReference>
<dbReference type="InterPro" id="IPR012338">
    <property type="entry name" value="Beta-lactam/transpept-like"/>
</dbReference>
<name>A0A381KW75_LACDL</name>
<dbReference type="InterPro" id="IPR050789">
    <property type="entry name" value="Diverse_Enzym_Activities"/>
</dbReference>
<accession>A0A381KW75</accession>
<dbReference type="Pfam" id="PF00144">
    <property type="entry name" value="Beta-lactamase"/>
    <property type="match status" value="1"/>
</dbReference>
<proteinExistence type="predicted"/>
<protein>
    <submittedName>
        <fullName evidence="3">Class A beta-lactamase-related serine hydrolase</fullName>
    </submittedName>
</protein>
<dbReference type="PANTHER" id="PTHR43283:SF11">
    <property type="entry name" value="BETA-LACTAMASE-RELATED DOMAIN-CONTAINING PROTEIN"/>
    <property type="match status" value="1"/>
</dbReference>
<keyword evidence="1 3" id="KW-0378">Hydrolase</keyword>
<feature type="domain" description="Beta-lactamase-related" evidence="2">
    <location>
        <begin position="13"/>
        <end position="309"/>
    </location>
</feature>
<organism evidence="3">
    <name type="scientific">Lactobacillus delbrueckii subsp. lactis</name>
    <dbReference type="NCBI Taxonomy" id="29397"/>
    <lineage>
        <taxon>Bacteria</taxon>
        <taxon>Bacillati</taxon>
        <taxon>Bacillota</taxon>
        <taxon>Bacilli</taxon>
        <taxon>Lactobacillales</taxon>
        <taxon>Lactobacillaceae</taxon>
        <taxon>Lactobacillus</taxon>
    </lineage>
</organism>
<dbReference type="GO" id="GO:0016787">
    <property type="term" value="F:hydrolase activity"/>
    <property type="evidence" value="ECO:0007669"/>
    <property type="project" value="UniProtKB-KW"/>
</dbReference>